<dbReference type="EMBL" id="JBJKFK010003203">
    <property type="protein sequence ID" value="KAL3310143.1"/>
    <property type="molecule type" value="Genomic_DNA"/>
</dbReference>
<accession>A0ABD2PSV2</accession>
<comment type="caution">
    <text evidence="2">The sequence shown here is derived from an EMBL/GenBank/DDBJ whole genome shotgun (WGS) entry which is preliminary data.</text>
</comment>
<dbReference type="PROSITE" id="PS00018">
    <property type="entry name" value="EF_HAND_1"/>
    <property type="match status" value="1"/>
</dbReference>
<organism evidence="2 3">
    <name type="scientific">Cichlidogyrus casuarinus</name>
    <dbReference type="NCBI Taxonomy" id="1844966"/>
    <lineage>
        <taxon>Eukaryota</taxon>
        <taxon>Metazoa</taxon>
        <taxon>Spiralia</taxon>
        <taxon>Lophotrochozoa</taxon>
        <taxon>Platyhelminthes</taxon>
        <taxon>Monogenea</taxon>
        <taxon>Monopisthocotylea</taxon>
        <taxon>Dactylogyridea</taxon>
        <taxon>Ancyrocephalidae</taxon>
        <taxon>Cichlidogyrus</taxon>
    </lineage>
</organism>
<sequence length="59" mass="6842">MQGFVDVFRNIDTSATGVISIEELIAYQQARNLKPTFVETPSHSGWKRIDERQWIVSQF</sequence>
<dbReference type="AlphaFoldDB" id="A0ABD2PSV2"/>
<name>A0ABD2PSV2_9PLAT</name>
<reference evidence="2 3" key="1">
    <citation type="submission" date="2024-11" db="EMBL/GenBank/DDBJ databases">
        <title>Adaptive evolution of stress response genes in parasites aligns with host niche diversity.</title>
        <authorList>
            <person name="Hahn C."/>
            <person name="Resl P."/>
        </authorList>
    </citation>
    <scope>NUCLEOTIDE SEQUENCE [LARGE SCALE GENOMIC DNA]</scope>
    <source>
        <strain evidence="2">EGGRZ-B1_66</strain>
        <tissue evidence="2">Body</tissue>
    </source>
</reference>
<dbReference type="Proteomes" id="UP001626550">
    <property type="component" value="Unassembled WGS sequence"/>
</dbReference>
<gene>
    <name evidence="2" type="ORF">Ciccas_011295</name>
</gene>
<keyword evidence="1" id="KW-0106">Calcium</keyword>
<protein>
    <recommendedName>
        <fullName evidence="4">EF-hand domain-containing protein</fullName>
    </recommendedName>
</protein>
<dbReference type="SUPFAM" id="SSF47473">
    <property type="entry name" value="EF-hand"/>
    <property type="match status" value="1"/>
</dbReference>
<evidence type="ECO:0008006" key="4">
    <source>
        <dbReference type="Google" id="ProtNLM"/>
    </source>
</evidence>
<evidence type="ECO:0000313" key="2">
    <source>
        <dbReference type="EMBL" id="KAL3310143.1"/>
    </source>
</evidence>
<dbReference type="InterPro" id="IPR018247">
    <property type="entry name" value="EF_Hand_1_Ca_BS"/>
</dbReference>
<proteinExistence type="predicted"/>
<keyword evidence="3" id="KW-1185">Reference proteome</keyword>
<evidence type="ECO:0000313" key="3">
    <source>
        <dbReference type="Proteomes" id="UP001626550"/>
    </source>
</evidence>
<dbReference type="InterPro" id="IPR011992">
    <property type="entry name" value="EF-hand-dom_pair"/>
</dbReference>
<evidence type="ECO:0000256" key="1">
    <source>
        <dbReference type="ARBA" id="ARBA00022837"/>
    </source>
</evidence>